<dbReference type="Proteomes" id="UP000266723">
    <property type="component" value="Unassembled WGS sequence"/>
</dbReference>
<sequence length="75" mass="8311">MVHRLTGDWPRLQNLRSETSVLILFGGRLHPEWRRGGFVGAWSSFWLSPARFYLGSVSAWGGGVSSHPSLLCLGV</sequence>
<evidence type="ECO:0000313" key="1">
    <source>
        <dbReference type="EMBL" id="KAF3529598.1"/>
    </source>
</evidence>
<accession>A0ABQ7BBK7</accession>
<name>A0ABQ7BBK7_BRACR</name>
<gene>
    <name evidence="1" type="ORF">DY000_02040619</name>
</gene>
<comment type="caution">
    <text evidence="1">The sequence shown here is derived from an EMBL/GenBank/DDBJ whole genome shotgun (WGS) entry which is preliminary data.</text>
</comment>
<dbReference type="EMBL" id="QGKV02001507">
    <property type="protein sequence ID" value="KAF3529598.1"/>
    <property type="molecule type" value="Genomic_DNA"/>
</dbReference>
<protein>
    <submittedName>
        <fullName evidence="1">Uncharacterized protein</fullName>
    </submittedName>
</protein>
<evidence type="ECO:0000313" key="2">
    <source>
        <dbReference type="Proteomes" id="UP000266723"/>
    </source>
</evidence>
<keyword evidence="2" id="KW-1185">Reference proteome</keyword>
<organism evidence="1 2">
    <name type="scientific">Brassica cretica</name>
    <name type="common">Mustard</name>
    <dbReference type="NCBI Taxonomy" id="69181"/>
    <lineage>
        <taxon>Eukaryota</taxon>
        <taxon>Viridiplantae</taxon>
        <taxon>Streptophyta</taxon>
        <taxon>Embryophyta</taxon>
        <taxon>Tracheophyta</taxon>
        <taxon>Spermatophyta</taxon>
        <taxon>Magnoliopsida</taxon>
        <taxon>eudicotyledons</taxon>
        <taxon>Gunneridae</taxon>
        <taxon>Pentapetalae</taxon>
        <taxon>rosids</taxon>
        <taxon>malvids</taxon>
        <taxon>Brassicales</taxon>
        <taxon>Brassicaceae</taxon>
        <taxon>Brassiceae</taxon>
        <taxon>Brassica</taxon>
    </lineage>
</organism>
<reference evidence="1 2" key="1">
    <citation type="journal article" date="2020" name="BMC Genomics">
        <title>Intraspecific diversification of the crop wild relative Brassica cretica Lam. using demographic model selection.</title>
        <authorList>
            <person name="Kioukis A."/>
            <person name="Michalopoulou V.A."/>
            <person name="Briers L."/>
            <person name="Pirintsos S."/>
            <person name="Studholme D.J."/>
            <person name="Pavlidis P."/>
            <person name="Sarris P.F."/>
        </authorList>
    </citation>
    <scope>NUCLEOTIDE SEQUENCE [LARGE SCALE GENOMIC DNA]</scope>
    <source>
        <strain evidence="2">cv. PFS-1207/04</strain>
    </source>
</reference>
<proteinExistence type="predicted"/>